<dbReference type="Proteomes" id="UP000886743">
    <property type="component" value="Unassembled WGS sequence"/>
</dbReference>
<comment type="caution">
    <text evidence="6">The sequence shown here is derived from an EMBL/GenBank/DDBJ whole genome shotgun (WGS) entry which is preliminary data.</text>
</comment>
<dbReference type="GO" id="GO:0051745">
    <property type="term" value="F:4-hydroxy-3-methylbut-2-enyl diphosphate reductase activity"/>
    <property type="evidence" value="ECO:0007669"/>
    <property type="project" value="InterPro"/>
</dbReference>
<dbReference type="Pfam" id="PF02401">
    <property type="entry name" value="LYTB"/>
    <property type="match status" value="1"/>
</dbReference>
<dbReference type="EMBL" id="DVOF01000177">
    <property type="protein sequence ID" value="HIV03130.1"/>
    <property type="molecule type" value="Genomic_DNA"/>
</dbReference>
<evidence type="ECO:0000256" key="2">
    <source>
        <dbReference type="ARBA" id="ARBA00022485"/>
    </source>
</evidence>
<sequence length="69" mass="7599">MGQKIEIAKSAGFCFGVKKAVGRVYELVKVGEKIAVLGELIHNRTVTDDLERKGVVTTVSYTHLRAHET</sequence>
<evidence type="ECO:0000313" key="7">
    <source>
        <dbReference type="Proteomes" id="UP000886743"/>
    </source>
</evidence>
<reference evidence="6" key="2">
    <citation type="journal article" date="2021" name="PeerJ">
        <title>Extensive microbial diversity within the chicken gut microbiome revealed by metagenomics and culture.</title>
        <authorList>
            <person name="Gilroy R."/>
            <person name="Ravi A."/>
            <person name="Getino M."/>
            <person name="Pursley I."/>
            <person name="Horton D.L."/>
            <person name="Alikhan N.F."/>
            <person name="Baker D."/>
            <person name="Gharbi K."/>
            <person name="Hall N."/>
            <person name="Watson M."/>
            <person name="Adriaenssens E.M."/>
            <person name="Foster-Nyarko E."/>
            <person name="Jarju S."/>
            <person name="Secka A."/>
            <person name="Antonio M."/>
            <person name="Oren A."/>
            <person name="Chaudhuri R.R."/>
            <person name="La Ragione R."/>
            <person name="Hildebrand F."/>
            <person name="Pallen M.J."/>
        </authorList>
    </citation>
    <scope>NUCLEOTIDE SEQUENCE</scope>
    <source>
        <strain evidence="6">4920</strain>
    </source>
</reference>
<protein>
    <submittedName>
        <fullName evidence="6">4-hydroxy-3-methylbut-2-enyl diphosphate reductase</fullName>
    </submittedName>
</protein>
<dbReference type="GO" id="GO:0050992">
    <property type="term" value="P:dimethylallyl diphosphate biosynthetic process"/>
    <property type="evidence" value="ECO:0007669"/>
    <property type="project" value="InterPro"/>
</dbReference>
<dbReference type="GO" id="GO:0019288">
    <property type="term" value="P:isopentenyl diphosphate biosynthetic process, methylerythritol 4-phosphate pathway"/>
    <property type="evidence" value="ECO:0007669"/>
    <property type="project" value="InterPro"/>
</dbReference>
<dbReference type="InterPro" id="IPR003451">
    <property type="entry name" value="LytB/IspH"/>
</dbReference>
<dbReference type="GO" id="GO:0051539">
    <property type="term" value="F:4 iron, 4 sulfur cluster binding"/>
    <property type="evidence" value="ECO:0007669"/>
    <property type="project" value="UniProtKB-KW"/>
</dbReference>
<proteinExistence type="predicted"/>
<evidence type="ECO:0000256" key="3">
    <source>
        <dbReference type="ARBA" id="ARBA00022723"/>
    </source>
</evidence>
<dbReference type="GO" id="GO:0046872">
    <property type="term" value="F:metal ion binding"/>
    <property type="evidence" value="ECO:0007669"/>
    <property type="project" value="UniProtKB-KW"/>
</dbReference>
<evidence type="ECO:0000256" key="1">
    <source>
        <dbReference type="ARBA" id="ARBA00001966"/>
    </source>
</evidence>
<keyword evidence="5" id="KW-0411">Iron-sulfur</keyword>
<keyword evidence="4" id="KW-0408">Iron</keyword>
<name>A0A9D1T038_9FIRM</name>
<reference evidence="6" key="1">
    <citation type="submission" date="2020-10" db="EMBL/GenBank/DDBJ databases">
        <authorList>
            <person name="Gilroy R."/>
        </authorList>
    </citation>
    <scope>NUCLEOTIDE SEQUENCE</scope>
    <source>
        <strain evidence="6">4920</strain>
    </source>
</reference>
<feature type="non-terminal residue" evidence="6">
    <location>
        <position position="69"/>
    </location>
</feature>
<organism evidence="6 7">
    <name type="scientific">Candidatus Aphodoplasma excrementigallinarum</name>
    <dbReference type="NCBI Taxonomy" id="2840673"/>
    <lineage>
        <taxon>Bacteria</taxon>
        <taxon>Bacillati</taxon>
        <taxon>Bacillota</taxon>
        <taxon>Clostridia</taxon>
        <taxon>Eubacteriales</taxon>
        <taxon>Candidatus Aphodoplasma</taxon>
    </lineage>
</organism>
<accession>A0A9D1T038</accession>
<comment type="cofactor">
    <cofactor evidence="1">
        <name>[4Fe-4S] cluster</name>
        <dbReference type="ChEBI" id="CHEBI:49883"/>
    </cofactor>
</comment>
<evidence type="ECO:0000256" key="5">
    <source>
        <dbReference type="ARBA" id="ARBA00023014"/>
    </source>
</evidence>
<keyword evidence="2" id="KW-0004">4Fe-4S</keyword>
<dbReference type="AlphaFoldDB" id="A0A9D1T038"/>
<evidence type="ECO:0000256" key="4">
    <source>
        <dbReference type="ARBA" id="ARBA00023004"/>
    </source>
</evidence>
<dbReference type="Gene3D" id="3.40.50.11270">
    <property type="match status" value="1"/>
</dbReference>
<gene>
    <name evidence="6" type="ORF">IAC74_06105</name>
</gene>
<dbReference type="PANTHER" id="PTHR30426:SF0">
    <property type="entry name" value="4-HYDROXY-3-METHYLBUT-2-ENYL DIPHOSPHATE REDUCTASE"/>
    <property type="match status" value="1"/>
</dbReference>
<evidence type="ECO:0000313" key="6">
    <source>
        <dbReference type="EMBL" id="HIV03130.1"/>
    </source>
</evidence>
<keyword evidence="3" id="KW-0479">Metal-binding</keyword>
<dbReference type="PANTHER" id="PTHR30426">
    <property type="entry name" value="4-HYDROXY-3-METHYLBUT-2-ENYL DIPHOSPHATE REDUCTASE"/>
    <property type="match status" value="1"/>
</dbReference>